<evidence type="ECO:0000313" key="2">
    <source>
        <dbReference type="EMBL" id="CBG73117.1"/>
    </source>
</evidence>
<organism evidence="2 3">
    <name type="scientific">Streptomyces scabiei (strain 87.22)</name>
    <dbReference type="NCBI Taxonomy" id="680198"/>
    <lineage>
        <taxon>Bacteria</taxon>
        <taxon>Bacillati</taxon>
        <taxon>Actinomycetota</taxon>
        <taxon>Actinomycetes</taxon>
        <taxon>Kitasatosporales</taxon>
        <taxon>Streptomycetaceae</taxon>
        <taxon>Streptomyces</taxon>
    </lineage>
</organism>
<keyword evidence="1" id="KW-1133">Transmembrane helix</keyword>
<reference evidence="2 3" key="1">
    <citation type="journal article" date="2010" name="Mol. Plant Microbe Interact.">
        <title>Streptomyces scabies 87-22 contains a coronafacic acid-like biosynthetic cluster that contributes to plant-microbe interactions.</title>
        <authorList>
            <person name="Bignell D.R."/>
            <person name="Seipke R.F."/>
            <person name="Huguet-Tapia J.C."/>
            <person name="Chambers A.H."/>
            <person name="Parry R.J."/>
            <person name="Loria R."/>
        </authorList>
    </citation>
    <scope>NUCLEOTIDE SEQUENCE [LARGE SCALE GENOMIC DNA]</scope>
    <source>
        <strain evidence="2 3">87.22</strain>
    </source>
</reference>
<sequence>MEMSKKQQAAVLMVAAVAGQVVLSRFAKQQAATLGLPVLAVSLVGLAIGAVLQ</sequence>
<proteinExistence type="predicted"/>
<protein>
    <submittedName>
        <fullName evidence="2">Putative secreted protein</fullName>
    </submittedName>
</protein>
<keyword evidence="3" id="KW-1185">Reference proteome</keyword>
<feature type="transmembrane region" description="Helical" evidence="1">
    <location>
        <begin position="34"/>
        <end position="52"/>
    </location>
</feature>
<dbReference type="Proteomes" id="UP000001444">
    <property type="component" value="Chromosome"/>
</dbReference>
<dbReference type="EMBL" id="FN554889">
    <property type="protein sequence ID" value="CBG73117.1"/>
    <property type="molecule type" value="Genomic_DNA"/>
</dbReference>
<dbReference type="KEGG" id="scb:SCAB_60971"/>
<name>C9Z928_STRSW</name>
<keyword evidence="1" id="KW-0812">Transmembrane</keyword>
<accession>C9Z928</accession>
<dbReference type="AlphaFoldDB" id="C9Z928"/>
<keyword evidence="1" id="KW-0472">Membrane</keyword>
<gene>
    <name evidence="2" type="ordered locus">SCAB_60971</name>
</gene>
<dbReference type="STRING" id="680198.SCAB_60971"/>
<dbReference type="HOGENOM" id="CLU_3066873_0_0_11"/>
<evidence type="ECO:0000256" key="1">
    <source>
        <dbReference type="SAM" id="Phobius"/>
    </source>
</evidence>
<evidence type="ECO:0000313" key="3">
    <source>
        <dbReference type="Proteomes" id="UP000001444"/>
    </source>
</evidence>